<feature type="transmembrane region" description="Helical" evidence="7">
    <location>
        <begin position="107"/>
        <end position="129"/>
    </location>
</feature>
<evidence type="ECO:0000256" key="3">
    <source>
        <dbReference type="ARBA" id="ARBA00022475"/>
    </source>
</evidence>
<feature type="transmembrane region" description="Helical" evidence="7">
    <location>
        <begin position="18"/>
        <end position="36"/>
    </location>
</feature>
<organism evidence="8 9">
    <name type="scientific">Haematococcus lacustris</name>
    <name type="common">Green alga</name>
    <name type="synonym">Haematococcus pluvialis</name>
    <dbReference type="NCBI Taxonomy" id="44745"/>
    <lineage>
        <taxon>Eukaryota</taxon>
        <taxon>Viridiplantae</taxon>
        <taxon>Chlorophyta</taxon>
        <taxon>core chlorophytes</taxon>
        <taxon>Chlorophyceae</taxon>
        <taxon>CS clade</taxon>
        <taxon>Chlamydomonadales</taxon>
        <taxon>Haematococcaceae</taxon>
        <taxon>Haematococcus</taxon>
    </lineage>
</organism>
<dbReference type="GO" id="GO:0005886">
    <property type="term" value="C:plasma membrane"/>
    <property type="evidence" value="ECO:0007669"/>
    <property type="project" value="UniProtKB-SubCell"/>
</dbReference>
<evidence type="ECO:0000313" key="9">
    <source>
        <dbReference type="Proteomes" id="UP000485058"/>
    </source>
</evidence>
<comment type="similarity">
    <text evidence="2">Belongs to the chromate ion transporter (CHR) (TC 2.A.51) family.</text>
</comment>
<dbReference type="AlphaFoldDB" id="A0A699Y9F3"/>
<dbReference type="Proteomes" id="UP000485058">
    <property type="component" value="Unassembled WGS sequence"/>
</dbReference>
<comment type="caution">
    <text evidence="8">The sequence shown here is derived from an EMBL/GenBank/DDBJ whole genome shotgun (WGS) entry which is preliminary data.</text>
</comment>
<dbReference type="EMBL" id="BLLF01000058">
    <property type="protein sequence ID" value="GFH06827.1"/>
    <property type="molecule type" value="Genomic_DNA"/>
</dbReference>
<dbReference type="InterPro" id="IPR003370">
    <property type="entry name" value="Chromate_transpt"/>
</dbReference>
<feature type="transmembrane region" description="Helical" evidence="7">
    <location>
        <begin position="239"/>
        <end position="258"/>
    </location>
</feature>
<dbReference type="GO" id="GO:0015109">
    <property type="term" value="F:chromate transmembrane transporter activity"/>
    <property type="evidence" value="ECO:0007669"/>
    <property type="project" value="InterPro"/>
</dbReference>
<feature type="transmembrane region" description="Helical" evidence="7">
    <location>
        <begin position="70"/>
        <end position="86"/>
    </location>
</feature>
<evidence type="ECO:0000256" key="4">
    <source>
        <dbReference type="ARBA" id="ARBA00022692"/>
    </source>
</evidence>
<comment type="subcellular location">
    <subcellularLocation>
        <location evidence="1">Cell membrane</location>
        <topology evidence="1">Multi-pass membrane protein</topology>
    </subcellularLocation>
</comment>
<evidence type="ECO:0000256" key="7">
    <source>
        <dbReference type="SAM" id="Phobius"/>
    </source>
</evidence>
<feature type="transmembrane region" description="Helical" evidence="7">
    <location>
        <begin position="213"/>
        <end position="233"/>
    </location>
</feature>
<dbReference type="PANTHER" id="PTHR33567:SF3">
    <property type="entry name" value="CHROMATE ION TRANSPORTER (EUROFUNG)"/>
    <property type="match status" value="1"/>
</dbReference>
<evidence type="ECO:0000313" key="8">
    <source>
        <dbReference type="EMBL" id="GFH06827.1"/>
    </source>
</evidence>
<dbReference type="PANTHER" id="PTHR33567">
    <property type="entry name" value="CHROMATE ION TRANSPORTER (EUROFUNG)"/>
    <property type="match status" value="1"/>
</dbReference>
<proteinExistence type="inferred from homology"/>
<dbReference type="Pfam" id="PF02417">
    <property type="entry name" value="Chromate_transp"/>
    <property type="match status" value="1"/>
</dbReference>
<evidence type="ECO:0000256" key="5">
    <source>
        <dbReference type="ARBA" id="ARBA00022989"/>
    </source>
</evidence>
<keyword evidence="3" id="KW-1003">Cell membrane</keyword>
<evidence type="ECO:0000256" key="1">
    <source>
        <dbReference type="ARBA" id="ARBA00004651"/>
    </source>
</evidence>
<protein>
    <submittedName>
        <fullName evidence="8">Uncharacterized protein</fullName>
    </submittedName>
</protein>
<name>A0A699Y9F3_HAELA</name>
<sequence>MMTAIGVGAANVLSSPALWLRSLTAGVSAVGVALVASAAKGLLIKLCATKLLASLATLSAAAAIYWNPPWLFPLIILIGALVTMWTNRKEDMSLKAKSEEGIMSLGVNMWAGGVLVLTWLAVLIAVLVAVRTQDYDHRKNATALDWFEVFYRIGSIIYGGGQVVLPMLLSDLVKYECQADRVPACVEDKVNSWMTTEQFYGGLGIVQAMPGPLFNFSAYLGAIIAINFGQVFILGTVVAWFGLFGPGIILMFAVLPFWDKFRRFQLYRRALPGAPSTSPMTP</sequence>
<evidence type="ECO:0000256" key="6">
    <source>
        <dbReference type="ARBA" id="ARBA00023136"/>
    </source>
</evidence>
<keyword evidence="5 7" id="KW-1133">Transmembrane helix</keyword>
<gene>
    <name evidence="8" type="ORF">HaLaN_01531</name>
</gene>
<reference evidence="8 9" key="1">
    <citation type="submission" date="2020-02" db="EMBL/GenBank/DDBJ databases">
        <title>Draft genome sequence of Haematococcus lacustris strain NIES-144.</title>
        <authorList>
            <person name="Morimoto D."/>
            <person name="Nakagawa S."/>
            <person name="Yoshida T."/>
            <person name="Sawayama S."/>
        </authorList>
    </citation>
    <scope>NUCLEOTIDE SEQUENCE [LARGE SCALE GENOMIC DNA]</scope>
    <source>
        <strain evidence="8 9">NIES-144</strain>
    </source>
</reference>
<accession>A0A699Y9F3</accession>
<keyword evidence="4 7" id="KW-0812">Transmembrane</keyword>
<evidence type="ECO:0000256" key="2">
    <source>
        <dbReference type="ARBA" id="ARBA00005262"/>
    </source>
</evidence>
<keyword evidence="9" id="KW-1185">Reference proteome</keyword>
<keyword evidence="6 7" id="KW-0472">Membrane</keyword>